<name>A0A5C8KD26_9BACT</name>
<dbReference type="GO" id="GO:0008324">
    <property type="term" value="F:monoatomic cation transmembrane transporter activity"/>
    <property type="evidence" value="ECO:0007669"/>
    <property type="project" value="InterPro"/>
</dbReference>
<sequence>MRIFLIHSGLSFLIAYQFFKLTDLLPYNAVTASGVFILFFMTLWLSSALYSRSYFRKIPIAIEFIIFFLKEVVVANLRIAYDIITPSYLMKPAVIALPLDVKTDLEITLLSCIISLTPGSLTLDVREDKQVMYLHTLYAEHDNLDKIKHTIKDGFERRILELTT</sequence>
<dbReference type="GO" id="GO:0005886">
    <property type="term" value="C:plasma membrane"/>
    <property type="evidence" value="ECO:0007669"/>
    <property type="project" value="UniProtKB-SubCell"/>
</dbReference>
<dbReference type="PANTHER" id="PTHR34584:SF1">
    <property type="entry name" value="NA(+)_H(+) ANTIPORTER SUBUNIT E1"/>
    <property type="match status" value="1"/>
</dbReference>
<dbReference type="Proteomes" id="UP000321926">
    <property type="component" value="Unassembled WGS sequence"/>
</dbReference>
<evidence type="ECO:0000256" key="3">
    <source>
        <dbReference type="ARBA" id="ARBA00022475"/>
    </source>
</evidence>
<keyword evidence="4 7" id="KW-0812">Transmembrane</keyword>
<evidence type="ECO:0000256" key="1">
    <source>
        <dbReference type="ARBA" id="ARBA00004651"/>
    </source>
</evidence>
<dbReference type="OrthoDB" id="9800498at2"/>
<evidence type="ECO:0000256" key="2">
    <source>
        <dbReference type="ARBA" id="ARBA00006228"/>
    </source>
</evidence>
<protein>
    <submittedName>
        <fullName evidence="8">Cation:proton antiporter</fullName>
    </submittedName>
</protein>
<feature type="transmembrane region" description="Helical" evidence="7">
    <location>
        <begin position="25"/>
        <end position="46"/>
    </location>
</feature>
<evidence type="ECO:0000256" key="4">
    <source>
        <dbReference type="ARBA" id="ARBA00022692"/>
    </source>
</evidence>
<accession>A0A5C8KD26</accession>
<comment type="subcellular location">
    <subcellularLocation>
        <location evidence="1">Cell membrane</location>
        <topology evidence="1">Multi-pass membrane protein</topology>
    </subcellularLocation>
</comment>
<keyword evidence="6 7" id="KW-0472">Membrane</keyword>
<evidence type="ECO:0000256" key="6">
    <source>
        <dbReference type="ARBA" id="ARBA00023136"/>
    </source>
</evidence>
<keyword evidence="9" id="KW-1185">Reference proteome</keyword>
<dbReference type="RefSeq" id="WP_147920300.1">
    <property type="nucleotide sequence ID" value="NZ_VRTY01000007.1"/>
</dbReference>
<dbReference type="InterPro" id="IPR002758">
    <property type="entry name" value="Cation_antiport_E"/>
</dbReference>
<dbReference type="AlphaFoldDB" id="A0A5C8KD26"/>
<comment type="caution">
    <text evidence="8">The sequence shown here is derived from an EMBL/GenBank/DDBJ whole genome shotgun (WGS) entry which is preliminary data.</text>
</comment>
<keyword evidence="5 7" id="KW-1133">Transmembrane helix</keyword>
<dbReference type="PANTHER" id="PTHR34584">
    <property type="entry name" value="NA(+)/H(+) ANTIPORTER SUBUNIT E1"/>
    <property type="match status" value="1"/>
</dbReference>
<evidence type="ECO:0000313" key="8">
    <source>
        <dbReference type="EMBL" id="TXK51932.1"/>
    </source>
</evidence>
<comment type="similarity">
    <text evidence="2">Belongs to the CPA3 antiporters (TC 2.A.63) subunit E family.</text>
</comment>
<dbReference type="EMBL" id="VRTY01000007">
    <property type="protein sequence ID" value="TXK51932.1"/>
    <property type="molecule type" value="Genomic_DNA"/>
</dbReference>
<reference evidence="8 9" key="1">
    <citation type="submission" date="2019-08" db="EMBL/GenBank/DDBJ databases">
        <authorList>
            <person name="Shi S."/>
        </authorList>
    </citation>
    <scope>NUCLEOTIDE SEQUENCE [LARGE SCALE GENOMIC DNA]</scope>
    <source>
        <strain evidence="8 9">GY10130</strain>
    </source>
</reference>
<keyword evidence="3" id="KW-1003">Cell membrane</keyword>
<feature type="transmembrane region" description="Helical" evidence="7">
    <location>
        <begin position="58"/>
        <end position="81"/>
    </location>
</feature>
<evidence type="ECO:0000256" key="7">
    <source>
        <dbReference type="SAM" id="Phobius"/>
    </source>
</evidence>
<dbReference type="Pfam" id="PF01899">
    <property type="entry name" value="MNHE"/>
    <property type="match status" value="1"/>
</dbReference>
<organism evidence="8 9">
    <name type="scientific">Pontibacter qinzhouensis</name>
    <dbReference type="NCBI Taxonomy" id="2603253"/>
    <lineage>
        <taxon>Bacteria</taxon>
        <taxon>Pseudomonadati</taxon>
        <taxon>Bacteroidota</taxon>
        <taxon>Cytophagia</taxon>
        <taxon>Cytophagales</taxon>
        <taxon>Hymenobacteraceae</taxon>
        <taxon>Pontibacter</taxon>
    </lineage>
</organism>
<evidence type="ECO:0000313" key="9">
    <source>
        <dbReference type="Proteomes" id="UP000321926"/>
    </source>
</evidence>
<proteinExistence type="inferred from homology"/>
<gene>
    <name evidence="8" type="ORF">FVR03_03080</name>
</gene>
<evidence type="ECO:0000256" key="5">
    <source>
        <dbReference type="ARBA" id="ARBA00022989"/>
    </source>
</evidence>